<feature type="compositionally biased region" description="Basic and acidic residues" evidence="2">
    <location>
        <begin position="1"/>
        <end position="12"/>
    </location>
</feature>
<reference evidence="3" key="1">
    <citation type="submission" date="2023-08" db="EMBL/GenBank/DDBJ databases">
        <authorList>
            <person name="Audoor S."/>
            <person name="Bilcke G."/>
        </authorList>
    </citation>
    <scope>NUCLEOTIDE SEQUENCE</scope>
</reference>
<name>A0AAD2G501_9STRA</name>
<organism evidence="3 4">
    <name type="scientific">Cylindrotheca closterium</name>
    <dbReference type="NCBI Taxonomy" id="2856"/>
    <lineage>
        <taxon>Eukaryota</taxon>
        <taxon>Sar</taxon>
        <taxon>Stramenopiles</taxon>
        <taxon>Ochrophyta</taxon>
        <taxon>Bacillariophyta</taxon>
        <taxon>Bacillariophyceae</taxon>
        <taxon>Bacillariophycidae</taxon>
        <taxon>Bacillariales</taxon>
        <taxon>Bacillariaceae</taxon>
        <taxon>Cylindrotheca</taxon>
    </lineage>
</organism>
<evidence type="ECO:0000313" key="4">
    <source>
        <dbReference type="Proteomes" id="UP001295423"/>
    </source>
</evidence>
<evidence type="ECO:0000256" key="1">
    <source>
        <dbReference type="SAM" id="Coils"/>
    </source>
</evidence>
<keyword evidence="1" id="KW-0175">Coiled coil</keyword>
<evidence type="ECO:0000313" key="3">
    <source>
        <dbReference type="EMBL" id="CAJ1962949.1"/>
    </source>
</evidence>
<dbReference type="EMBL" id="CAKOGP040002125">
    <property type="protein sequence ID" value="CAJ1962949.1"/>
    <property type="molecule type" value="Genomic_DNA"/>
</dbReference>
<feature type="coiled-coil region" evidence="1">
    <location>
        <begin position="300"/>
        <end position="436"/>
    </location>
</feature>
<accession>A0AAD2G501</accession>
<evidence type="ECO:0000256" key="2">
    <source>
        <dbReference type="SAM" id="MobiDB-lite"/>
    </source>
</evidence>
<sequence length="503" mass="57555">MTRKRDAFERPGDSVSPRKRHQKEQGEDYLVHLKYSDDVRVHNIVDFINRTVQKEWKFSVGHRDGAIVNHRADSEEGWILEAVSSDLAKKVCNLNGMYYKHQPLKIQKYGALTSPSKFCWNEYHYKRYGKNDHFVEHNILATILNSEAGGTDIDALKLQTMLNEKMEEFKLASTNTPIVKSIKIDSEDGNGKFLLSMRTERYASRLTYLNHINIGNHSIALTRLPEWKGEKPRYLNYDEFRKDHQHNELGSKPAAVEKAQAVTIVIEESKELEVAIAAQGSMKAIIAKQAANAKDLRSSLKIANDKLVQKDERIAQLEKVMEEQTQLLEDKCESMKTIIAKQTADAKKASNSLKLAKEKSAQKDERIAQLQTIVKKQKKDLEDERDKVSSKEEEVGILRQNLAFQKDEIEEQCRIVTSKEEETAKLNGNVERLSDELDSTVVKLDAVHQSWSDQVLMLEAKDKQIAIMNAKFEKLRGAFLWQPGMDAKEKAELQELKGGIYRD</sequence>
<comment type="caution">
    <text evidence="3">The sequence shown here is derived from an EMBL/GenBank/DDBJ whole genome shotgun (WGS) entry which is preliminary data.</text>
</comment>
<dbReference type="Proteomes" id="UP001295423">
    <property type="component" value="Unassembled WGS sequence"/>
</dbReference>
<protein>
    <submittedName>
        <fullName evidence="3">Uncharacterized protein</fullName>
    </submittedName>
</protein>
<dbReference type="AlphaFoldDB" id="A0AAD2G501"/>
<feature type="region of interest" description="Disordered" evidence="2">
    <location>
        <begin position="1"/>
        <end position="24"/>
    </location>
</feature>
<keyword evidence="4" id="KW-1185">Reference proteome</keyword>
<proteinExistence type="predicted"/>
<gene>
    <name evidence="3" type="ORF">CYCCA115_LOCUS19934</name>
</gene>